<keyword evidence="1" id="KW-0132">Cell division</keyword>
<evidence type="ECO:0000259" key="6">
    <source>
        <dbReference type="SMART" id="SM00385"/>
    </source>
</evidence>
<feature type="compositionally biased region" description="Acidic residues" evidence="5">
    <location>
        <begin position="352"/>
        <end position="361"/>
    </location>
</feature>
<keyword evidence="8" id="KW-1185">Reference proteome</keyword>
<feature type="compositionally biased region" description="Basic and acidic residues" evidence="5">
    <location>
        <begin position="407"/>
        <end position="426"/>
    </location>
</feature>
<dbReference type="SMART" id="SM00385">
    <property type="entry name" value="CYCLIN"/>
    <property type="match status" value="1"/>
</dbReference>
<dbReference type="Pfam" id="PF00134">
    <property type="entry name" value="Cyclin_N"/>
    <property type="match status" value="1"/>
</dbReference>
<name>A0ABQ8H215_9ROSI</name>
<evidence type="ECO:0000313" key="7">
    <source>
        <dbReference type="EMBL" id="KAH7544231.1"/>
    </source>
</evidence>
<feature type="compositionally biased region" description="Basic and acidic residues" evidence="5">
    <location>
        <begin position="307"/>
        <end position="317"/>
    </location>
</feature>
<evidence type="ECO:0000256" key="3">
    <source>
        <dbReference type="ARBA" id="ARBA00023306"/>
    </source>
</evidence>
<feature type="compositionally biased region" description="Polar residues" evidence="5">
    <location>
        <begin position="427"/>
        <end position="436"/>
    </location>
</feature>
<feature type="region of interest" description="Disordered" evidence="5">
    <location>
        <begin position="296"/>
        <end position="317"/>
    </location>
</feature>
<proteinExistence type="inferred from homology"/>
<dbReference type="EMBL" id="JAFEMO010000015">
    <property type="protein sequence ID" value="KAH7544231.1"/>
    <property type="molecule type" value="Genomic_DNA"/>
</dbReference>
<keyword evidence="3" id="KW-0131">Cell cycle</keyword>
<feature type="region of interest" description="Disordered" evidence="5">
    <location>
        <begin position="393"/>
        <end position="436"/>
    </location>
</feature>
<dbReference type="Pfam" id="PF02984">
    <property type="entry name" value="Cyclin_C"/>
    <property type="match status" value="1"/>
</dbReference>
<evidence type="ECO:0000256" key="4">
    <source>
        <dbReference type="RuleBase" id="RU000383"/>
    </source>
</evidence>
<dbReference type="InterPro" id="IPR039361">
    <property type="entry name" value="Cyclin"/>
</dbReference>
<dbReference type="InterPro" id="IPR036915">
    <property type="entry name" value="Cyclin-like_sf"/>
</dbReference>
<accession>A0ABQ8H215</accession>
<comment type="similarity">
    <text evidence="4">Belongs to the cyclin family.</text>
</comment>
<sequence length="444" mass="50692">MEYDPTSPLVRERAAFERYFAEETNSMAVEGYANRLDASILRKRALILLDRLSKKEKDASIAYLALSYFDRFLSREELKVEDLDLAVICCLFLASKMRNNSFSVHLFLTTTPDVIVNQELILEMETRILNALDWRLRSVNALCFVGYFIQLLQADLRPSPKMVNEIIVQAESDIDFTQYRPSVIAASATFTASSIQFPGRFQECLDSFMSCDHVNMVDLNKCTEMIKGICKKKHVLGATFQDGAASSSSSAFHRPIQEAMHESSETMEEIERRPEKEIVPESLEIMAEIERIPGKEAVPESSETIEEIPRRPGKEPIEESLEMTEEIQSDWETLMEDARRGPRKAPTQEISEITEEPESEDEKNMMNFQIKWITDEEERLARDYFRLSVETHASSVDVSSVAAERGSNPDDTDRYSYPDDTDRHSTQSDNGDNTSSVCKCFQLK</sequence>
<dbReference type="InterPro" id="IPR006671">
    <property type="entry name" value="Cyclin_N"/>
</dbReference>
<reference evidence="7 8" key="1">
    <citation type="submission" date="2021-02" db="EMBL/GenBank/DDBJ databases">
        <title>Plant Genome Project.</title>
        <authorList>
            <person name="Zhang R.-G."/>
        </authorList>
    </citation>
    <scope>NUCLEOTIDE SEQUENCE [LARGE SCALE GENOMIC DNA]</scope>
    <source>
        <tissue evidence="7">Leaves</tissue>
    </source>
</reference>
<gene>
    <name evidence="7" type="ORF">JRO89_XS15G0133100</name>
</gene>
<dbReference type="Gene3D" id="1.10.472.10">
    <property type="entry name" value="Cyclin-like"/>
    <property type="match status" value="2"/>
</dbReference>
<dbReference type="SUPFAM" id="SSF47954">
    <property type="entry name" value="Cyclin-like"/>
    <property type="match status" value="2"/>
</dbReference>
<comment type="caution">
    <text evidence="7">The sequence shown here is derived from an EMBL/GenBank/DDBJ whole genome shotgun (WGS) entry which is preliminary data.</text>
</comment>
<keyword evidence="2 4" id="KW-0195">Cyclin</keyword>
<evidence type="ECO:0000313" key="8">
    <source>
        <dbReference type="Proteomes" id="UP000827721"/>
    </source>
</evidence>
<feature type="domain" description="Cyclin-like" evidence="6">
    <location>
        <begin position="47"/>
        <end position="130"/>
    </location>
</feature>
<dbReference type="Proteomes" id="UP000827721">
    <property type="component" value="Unassembled WGS sequence"/>
</dbReference>
<feature type="compositionally biased region" description="Low complexity" evidence="5">
    <location>
        <begin position="393"/>
        <end position="403"/>
    </location>
</feature>
<evidence type="ECO:0000256" key="5">
    <source>
        <dbReference type="SAM" id="MobiDB-lite"/>
    </source>
</evidence>
<organism evidence="7 8">
    <name type="scientific">Xanthoceras sorbifolium</name>
    <dbReference type="NCBI Taxonomy" id="99658"/>
    <lineage>
        <taxon>Eukaryota</taxon>
        <taxon>Viridiplantae</taxon>
        <taxon>Streptophyta</taxon>
        <taxon>Embryophyta</taxon>
        <taxon>Tracheophyta</taxon>
        <taxon>Spermatophyta</taxon>
        <taxon>Magnoliopsida</taxon>
        <taxon>eudicotyledons</taxon>
        <taxon>Gunneridae</taxon>
        <taxon>Pentapetalae</taxon>
        <taxon>rosids</taxon>
        <taxon>malvids</taxon>
        <taxon>Sapindales</taxon>
        <taxon>Sapindaceae</taxon>
        <taxon>Xanthoceroideae</taxon>
        <taxon>Xanthoceras</taxon>
    </lineage>
</organism>
<dbReference type="InterPro" id="IPR004367">
    <property type="entry name" value="Cyclin_C-dom"/>
</dbReference>
<dbReference type="PANTHER" id="PTHR10177">
    <property type="entry name" value="CYCLINS"/>
    <property type="match status" value="1"/>
</dbReference>
<protein>
    <recommendedName>
        <fullName evidence="6">Cyclin-like domain-containing protein</fullName>
    </recommendedName>
</protein>
<dbReference type="InterPro" id="IPR013763">
    <property type="entry name" value="Cyclin-like_dom"/>
</dbReference>
<feature type="region of interest" description="Disordered" evidence="5">
    <location>
        <begin position="337"/>
        <end position="363"/>
    </location>
</feature>
<dbReference type="CDD" id="cd20544">
    <property type="entry name" value="CYCLIN_AtCycD-like_rpt2"/>
    <property type="match status" value="1"/>
</dbReference>
<evidence type="ECO:0000256" key="2">
    <source>
        <dbReference type="ARBA" id="ARBA00023127"/>
    </source>
</evidence>
<evidence type="ECO:0000256" key="1">
    <source>
        <dbReference type="ARBA" id="ARBA00022618"/>
    </source>
</evidence>